<accession>A0A7H1N158</accession>
<protein>
    <submittedName>
        <fullName evidence="1">Uncharacterized protein</fullName>
    </submittedName>
</protein>
<dbReference type="AlphaFoldDB" id="A0A7H1N158"/>
<sequence length="63" mass="6783">MFADILAIGDSLLVEDYALGECIAAADDRQEISGMVFRAVVTPRIAAALRQHLPPFKPGSTPR</sequence>
<proteinExistence type="predicted"/>
<evidence type="ECO:0000313" key="2">
    <source>
        <dbReference type="Proteomes" id="UP000516369"/>
    </source>
</evidence>
<dbReference type="Proteomes" id="UP000516369">
    <property type="component" value="Chromosome"/>
</dbReference>
<dbReference type="EMBL" id="CP053923">
    <property type="protein sequence ID" value="QNT69444.1"/>
    <property type="molecule type" value="Genomic_DNA"/>
</dbReference>
<dbReference type="RefSeq" id="WP_190262946.1">
    <property type="nucleotide sequence ID" value="NZ_CP053923.1"/>
</dbReference>
<organism evidence="1 2">
    <name type="scientific">Defluviicoccus vanus</name>
    <dbReference type="NCBI Taxonomy" id="111831"/>
    <lineage>
        <taxon>Bacteria</taxon>
        <taxon>Pseudomonadati</taxon>
        <taxon>Pseudomonadota</taxon>
        <taxon>Alphaproteobacteria</taxon>
        <taxon>Rhodospirillales</taxon>
        <taxon>Rhodospirillaceae</taxon>
        <taxon>Defluviicoccus</taxon>
    </lineage>
</organism>
<keyword evidence="2" id="KW-1185">Reference proteome</keyword>
<gene>
    <name evidence="1" type="ORF">HQ394_09045</name>
</gene>
<name>A0A7H1N158_9PROT</name>
<dbReference type="KEGG" id="dvn:HQ394_09045"/>
<reference evidence="1 2" key="1">
    <citation type="submission" date="2020-05" db="EMBL/GenBank/DDBJ databases">
        <title>Complete closed genome sequence of Defluviicoccus vanus.</title>
        <authorList>
            <person name="Bessarab I."/>
            <person name="Arumugam K."/>
            <person name="Maszenan A.M."/>
            <person name="Seviour R.J."/>
            <person name="Williams R.B."/>
        </authorList>
    </citation>
    <scope>NUCLEOTIDE SEQUENCE [LARGE SCALE GENOMIC DNA]</scope>
    <source>
        <strain evidence="1 2">Ben 114</strain>
    </source>
</reference>
<evidence type="ECO:0000313" key="1">
    <source>
        <dbReference type="EMBL" id="QNT69444.1"/>
    </source>
</evidence>